<dbReference type="AlphaFoldDB" id="A0A382XU11"/>
<sequence>MTEQRFIDNGDGTATDTWTKLMWMQEDSFLMTKKFLIYLHAQRLRDKLNSESFAGHTDWRFPTKREAHSLFDKLNSVKDKYGYDIHIDPVFTPGCGYDTWTSHARGTMTAYCYSFNSGRGGHKESGDTLNTSVRFVRGEFDNSRLNITAVPQVK</sequence>
<dbReference type="EMBL" id="UINC01169962">
    <property type="protein sequence ID" value="SVD73768.1"/>
    <property type="molecule type" value="Genomic_DNA"/>
</dbReference>
<evidence type="ECO:0000313" key="2">
    <source>
        <dbReference type="EMBL" id="SVD73768.1"/>
    </source>
</evidence>
<feature type="non-terminal residue" evidence="2">
    <location>
        <position position="154"/>
    </location>
</feature>
<organism evidence="2">
    <name type="scientific">marine metagenome</name>
    <dbReference type="NCBI Taxonomy" id="408172"/>
    <lineage>
        <taxon>unclassified sequences</taxon>
        <taxon>metagenomes</taxon>
        <taxon>ecological metagenomes</taxon>
    </lineage>
</organism>
<protein>
    <recommendedName>
        <fullName evidence="1">Lcl C-terminal domain-containing protein</fullName>
    </recommendedName>
</protein>
<feature type="domain" description="Lcl C-terminal" evidence="1">
    <location>
        <begin position="12"/>
        <end position="137"/>
    </location>
</feature>
<accession>A0A382XU11</accession>
<gene>
    <name evidence="2" type="ORF">METZ01_LOCUS426622</name>
</gene>
<dbReference type="Pfam" id="PF07603">
    <property type="entry name" value="Lcl_C"/>
    <property type="match status" value="1"/>
</dbReference>
<dbReference type="InterPro" id="IPR011460">
    <property type="entry name" value="Lcl_C"/>
</dbReference>
<proteinExistence type="predicted"/>
<reference evidence="2" key="1">
    <citation type="submission" date="2018-05" db="EMBL/GenBank/DDBJ databases">
        <authorList>
            <person name="Lanie J.A."/>
            <person name="Ng W.-L."/>
            <person name="Kazmierczak K.M."/>
            <person name="Andrzejewski T.M."/>
            <person name="Davidsen T.M."/>
            <person name="Wayne K.J."/>
            <person name="Tettelin H."/>
            <person name="Glass J.I."/>
            <person name="Rusch D."/>
            <person name="Podicherti R."/>
            <person name="Tsui H.-C.T."/>
            <person name="Winkler M.E."/>
        </authorList>
    </citation>
    <scope>NUCLEOTIDE SEQUENCE</scope>
</reference>
<name>A0A382XU11_9ZZZZ</name>
<evidence type="ECO:0000259" key="1">
    <source>
        <dbReference type="Pfam" id="PF07603"/>
    </source>
</evidence>